<proteinExistence type="inferred from homology"/>
<dbReference type="OrthoDB" id="10248475at2759"/>
<dbReference type="Proteomes" id="UP000076842">
    <property type="component" value="Unassembled WGS sequence"/>
</dbReference>
<feature type="binding site" evidence="7">
    <location>
        <position position="35"/>
    </location>
    <ligand>
        <name>Zn(2+)</name>
        <dbReference type="ChEBI" id="CHEBI:29105"/>
    </ligand>
</feature>
<dbReference type="STRING" id="1353952.A0A165EF01"/>
<dbReference type="SMART" id="SM00947">
    <property type="entry name" value="Pro_CA"/>
    <property type="match status" value="1"/>
</dbReference>
<accession>A0A165EF01</accession>
<gene>
    <name evidence="9" type="ORF">CALCODRAFT_524738</name>
</gene>
<dbReference type="InterPro" id="IPR036874">
    <property type="entry name" value="Carbonic_anhydrase_sf"/>
</dbReference>
<evidence type="ECO:0000256" key="2">
    <source>
        <dbReference type="ARBA" id="ARBA00012925"/>
    </source>
</evidence>
<dbReference type="EC" id="4.2.1.1" evidence="2 8"/>
<protein>
    <recommendedName>
        <fullName evidence="2 8">Carbonic anhydrase</fullName>
        <ecNumber evidence="2 8">4.2.1.1</ecNumber>
    </recommendedName>
    <alternativeName>
        <fullName evidence="8">Carbonate dehydratase</fullName>
    </alternativeName>
</protein>
<evidence type="ECO:0000256" key="7">
    <source>
        <dbReference type="PIRSR" id="PIRSR601765-1"/>
    </source>
</evidence>
<dbReference type="InParanoid" id="A0A165EF01"/>
<evidence type="ECO:0000313" key="9">
    <source>
        <dbReference type="EMBL" id="KZT54727.1"/>
    </source>
</evidence>
<feature type="binding site" evidence="7">
    <location>
        <position position="37"/>
    </location>
    <ligand>
        <name>Zn(2+)</name>
        <dbReference type="ChEBI" id="CHEBI:29105"/>
    </ligand>
</feature>
<dbReference type="GO" id="GO:0071244">
    <property type="term" value="P:cellular response to carbon dioxide"/>
    <property type="evidence" value="ECO:0007669"/>
    <property type="project" value="TreeGrafter"/>
</dbReference>
<keyword evidence="10" id="KW-1185">Reference proteome</keyword>
<comment type="similarity">
    <text evidence="1 8">Belongs to the beta-class carbonic anhydrase family.</text>
</comment>
<dbReference type="CDD" id="cd00883">
    <property type="entry name" value="beta_CA_cladeA"/>
    <property type="match status" value="1"/>
</dbReference>
<evidence type="ECO:0000256" key="3">
    <source>
        <dbReference type="ARBA" id="ARBA00022723"/>
    </source>
</evidence>
<dbReference type="GO" id="GO:0004089">
    <property type="term" value="F:carbonate dehydratase activity"/>
    <property type="evidence" value="ECO:0007669"/>
    <property type="project" value="UniProtKB-UniRule"/>
</dbReference>
<feature type="binding site" evidence="7">
    <location>
        <position position="94"/>
    </location>
    <ligand>
        <name>Zn(2+)</name>
        <dbReference type="ChEBI" id="CHEBI:29105"/>
    </ligand>
</feature>
<evidence type="ECO:0000256" key="4">
    <source>
        <dbReference type="ARBA" id="ARBA00022833"/>
    </source>
</evidence>
<dbReference type="Gene3D" id="3.40.1050.10">
    <property type="entry name" value="Carbonic anhydrase"/>
    <property type="match status" value="1"/>
</dbReference>
<organism evidence="9 10">
    <name type="scientific">Calocera cornea HHB12733</name>
    <dbReference type="NCBI Taxonomy" id="1353952"/>
    <lineage>
        <taxon>Eukaryota</taxon>
        <taxon>Fungi</taxon>
        <taxon>Dikarya</taxon>
        <taxon>Basidiomycota</taxon>
        <taxon>Agaricomycotina</taxon>
        <taxon>Dacrymycetes</taxon>
        <taxon>Dacrymycetales</taxon>
        <taxon>Dacrymycetaceae</taxon>
        <taxon>Calocera</taxon>
    </lineage>
</organism>
<keyword evidence="4 7" id="KW-0862">Zinc</keyword>
<evidence type="ECO:0000256" key="5">
    <source>
        <dbReference type="ARBA" id="ARBA00023239"/>
    </source>
</evidence>
<comment type="function">
    <text evidence="8">Reversible hydration of carbon dioxide.</text>
</comment>
<comment type="catalytic activity">
    <reaction evidence="6 8">
        <text>hydrogencarbonate + H(+) = CO2 + H2O</text>
        <dbReference type="Rhea" id="RHEA:10748"/>
        <dbReference type="ChEBI" id="CHEBI:15377"/>
        <dbReference type="ChEBI" id="CHEBI:15378"/>
        <dbReference type="ChEBI" id="CHEBI:16526"/>
        <dbReference type="ChEBI" id="CHEBI:17544"/>
        <dbReference type="EC" id="4.2.1.1"/>
    </reaction>
</comment>
<evidence type="ECO:0000313" key="10">
    <source>
        <dbReference type="Proteomes" id="UP000076842"/>
    </source>
</evidence>
<dbReference type="FunCoup" id="A0A165EF01">
    <property type="interactions" value="270"/>
</dbReference>
<name>A0A165EF01_9BASI</name>
<dbReference type="PANTHER" id="PTHR11002">
    <property type="entry name" value="CARBONIC ANHYDRASE"/>
    <property type="match status" value="1"/>
</dbReference>
<evidence type="ECO:0000256" key="1">
    <source>
        <dbReference type="ARBA" id="ARBA00006217"/>
    </source>
</evidence>
<keyword evidence="3 7" id="KW-0479">Metal-binding</keyword>
<dbReference type="SUPFAM" id="SSF53056">
    <property type="entry name" value="beta-carbonic anhydrase, cab"/>
    <property type="match status" value="1"/>
</dbReference>
<sequence>MDQNERWAADVKALEPDFFQNSAKGQTPKVLWIGCSDSRVPETVKLAAKPGEIFVTRNIANQFHPNDDSALSVLTYAIENLGVEHVIICGHTSCGGVAASYELSNTTPAPAATAPLIRWLTPLIKLAQSHGFSAQPEADALPQLLEASVKQQVRHVVHTDIVQNAWKRGKHVWVHGWVYEVGTGLVRDMGCSVGPLVE</sequence>
<reference evidence="9 10" key="1">
    <citation type="journal article" date="2016" name="Mol. Biol. Evol.">
        <title>Comparative Genomics of Early-Diverging Mushroom-Forming Fungi Provides Insights into the Origins of Lignocellulose Decay Capabilities.</title>
        <authorList>
            <person name="Nagy L.G."/>
            <person name="Riley R."/>
            <person name="Tritt A."/>
            <person name="Adam C."/>
            <person name="Daum C."/>
            <person name="Floudas D."/>
            <person name="Sun H."/>
            <person name="Yadav J.S."/>
            <person name="Pangilinan J."/>
            <person name="Larsson K.H."/>
            <person name="Matsuura K."/>
            <person name="Barry K."/>
            <person name="Labutti K."/>
            <person name="Kuo R."/>
            <person name="Ohm R.A."/>
            <person name="Bhattacharya S.S."/>
            <person name="Shirouzu T."/>
            <person name="Yoshinaga Y."/>
            <person name="Martin F.M."/>
            <person name="Grigoriev I.V."/>
            <person name="Hibbett D.S."/>
        </authorList>
    </citation>
    <scope>NUCLEOTIDE SEQUENCE [LARGE SCALE GENOMIC DNA]</scope>
    <source>
        <strain evidence="9 10">HHB12733</strain>
    </source>
</reference>
<dbReference type="PANTHER" id="PTHR11002:SF76">
    <property type="entry name" value="CARBONIC ANHYDRASE"/>
    <property type="match status" value="1"/>
</dbReference>
<dbReference type="AlphaFoldDB" id="A0A165EF01"/>
<dbReference type="GO" id="GO:0008270">
    <property type="term" value="F:zinc ion binding"/>
    <property type="evidence" value="ECO:0007669"/>
    <property type="project" value="UniProtKB-UniRule"/>
</dbReference>
<keyword evidence="5 8" id="KW-0456">Lyase</keyword>
<dbReference type="EMBL" id="KV424008">
    <property type="protein sequence ID" value="KZT54727.1"/>
    <property type="molecule type" value="Genomic_DNA"/>
</dbReference>
<dbReference type="GO" id="GO:0034599">
    <property type="term" value="P:cellular response to oxidative stress"/>
    <property type="evidence" value="ECO:0007669"/>
    <property type="project" value="TreeGrafter"/>
</dbReference>
<evidence type="ECO:0000256" key="6">
    <source>
        <dbReference type="ARBA" id="ARBA00048348"/>
    </source>
</evidence>
<dbReference type="Pfam" id="PF00484">
    <property type="entry name" value="Pro_CA"/>
    <property type="match status" value="1"/>
</dbReference>
<comment type="cofactor">
    <cofactor evidence="7">
        <name>Zn(2+)</name>
        <dbReference type="ChEBI" id="CHEBI:29105"/>
    </cofactor>
    <text evidence="7">Binds 1 zinc ion per subunit.</text>
</comment>
<dbReference type="InterPro" id="IPR001765">
    <property type="entry name" value="Carbonic_anhydrase"/>
</dbReference>
<feature type="binding site" evidence="7">
    <location>
        <position position="91"/>
    </location>
    <ligand>
        <name>Zn(2+)</name>
        <dbReference type="ChEBI" id="CHEBI:29105"/>
    </ligand>
</feature>
<evidence type="ECO:0000256" key="8">
    <source>
        <dbReference type="RuleBase" id="RU003956"/>
    </source>
</evidence>